<keyword evidence="1" id="KW-0812">Transmembrane</keyword>
<keyword evidence="1" id="KW-1133">Transmembrane helix</keyword>
<dbReference type="OrthoDB" id="77388at2157"/>
<keyword evidence="4" id="KW-1185">Reference proteome</keyword>
<feature type="transmembrane region" description="Helical" evidence="1">
    <location>
        <begin position="49"/>
        <end position="71"/>
    </location>
</feature>
<organism evidence="3 4">
    <name type="scientific">Methanobrevibacter woesei</name>
    <dbReference type="NCBI Taxonomy" id="190976"/>
    <lineage>
        <taxon>Archaea</taxon>
        <taxon>Methanobacteriati</taxon>
        <taxon>Methanobacteriota</taxon>
        <taxon>Methanomada group</taxon>
        <taxon>Methanobacteria</taxon>
        <taxon>Methanobacteriales</taxon>
        <taxon>Methanobacteriaceae</taxon>
        <taxon>Methanobrevibacter</taxon>
    </lineage>
</organism>
<evidence type="ECO:0000313" key="3">
    <source>
        <dbReference type="EMBL" id="PWB86145.1"/>
    </source>
</evidence>
<name>A0A2U1S7S9_9EURY</name>
<keyword evidence="1" id="KW-0472">Membrane</keyword>
<evidence type="ECO:0000313" key="4">
    <source>
        <dbReference type="Proteomes" id="UP000245577"/>
    </source>
</evidence>
<dbReference type="Proteomes" id="UP000245577">
    <property type="component" value="Unassembled WGS sequence"/>
</dbReference>
<dbReference type="AlphaFoldDB" id="A0A2U1S7S9"/>
<evidence type="ECO:0000256" key="1">
    <source>
        <dbReference type="SAM" id="Phobius"/>
    </source>
</evidence>
<dbReference type="EMBL" id="MZGU01000004">
    <property type="protein sequence ID" value="PWB86145.1"/>
    <property type="molecule type" value="Genomic_DNA"/>
</dbReference>
<sequence>MFCPKCGKAIKDDAKFCKYCGTQVSKNNQSVNVKSDTSSDSKNNSNTKILAVAIVVAAIVLVALVFTALSLTSDNGGDDAKAVEANKESSVAVTSSSSQSSSASAEKSWVSVGSFSGSGSGSQTISVPSGEIRIDISAFPIKNYATNHLYLTGSNGESAGVDWGSTSAVASKSDSLSFTSSSTTTFTIDYFETESWSVEVYKYQ</sequence>
<dbReference type="RefSeq" id="WP_116669781.1">
    <property type="nucleotide sequence ID" value="NZ_MZGU01000004.1"/>
</dbReference>
<protein>
    <submittedName>
        <fullName evidence="3">Double zinc ribbon</fullName>
    </submittedName>
</protein>
<comment type="caution">
    <text evidence="3">The sequence shown here is derived from an EMBL/GenBank/DDBJ whole genome shotgun (WGS) entry which is preliminary data.</text>
</comment>
<dbReference type="Pfam" id="PF13240">
    <property type="entry name" value="Zn_Ribbon_1"/>
    <property type="match status" value="1"/>
</dbReference>
<feature type="domain" description="Zinc-ribbon" evidence="2">
    <location>
        <begin position="2"/>
        <end position="23"/>
    </location>
</feature>
<gene>
    <name evidence="3" type="ORF">MBBWO_09990</name>
</gene>
<dbReference type="InterPro" id="IPR026870">
    <property type="entry name" value="Zinc_ribbon_dom"/>
</dbReference>
<accession>A0A2U1S7S9</accession>
<evidence type="ECO:0000259" key="2">
    <source>
        <dbReference type="Pfam" id="PF13240"/>
    </source>
</evidence>
<reference evidence="3 4" key="1">
    <citation type="submission" date="2017-03" db="EMBL/GenBank/DDBJ databases">
        <title>Genome sequence of Methanobrevibacter wosei.</title>
        <authorList>
            <person name="Poehlein A."/>
            <person name="Seedorf H."/>
            <person name="Daniel R."/>
        </authorList>
    </citation>
    <scope>NUCLEOTIDE SEQUENCE [LARGE SCALE GENOMIC DNA]</scope>
    <source>
        <strain evidence="3 4">DSM 11979</strain>
    </source>
</reference>
<proteinExistence type="predicted"/>